<feature type="region of interest" description="Disordered" evidence="1">
    <location>
        <begin position="32"/>
        <end position="139"/>
    </location>
</feature>
<dbReference type="Pfam" id="PF15748">
    <property type="entry name" value="CCSAP"/>
    <property type="match status" value="1"/>
</dbReference>
<dbReference type="RefSeq" id="XP_002125275.1">
    <property type="nucleotide sequence ID" value="XM_002125239.5"/>
</dbReference>
<evidence type="ECO:0000313" key="3">
    <source>
        <dbReference type="Proteomes" id="UP000008144"/>
    </source>
</evidence>
<reference evidence="3" key="1">
    <citation type="journal article" date="2002" name="Science">
        <title>The draft genome of Ciona intestinalis: insights into chordate and vertebrate origins.</title>
        <authorList>
            <person name="Dehal P."/>
            <person name="Satou Y."/>
            <person name="Campbell R.K."/>
            <person name="Chapman J."/>
            <person name="Degnan B."/>
            <person name="De Tomaso A."/>
            <person name="Davidson B."/>
            <person name="Di Gregorio A."/>
            <person name="Gelpke M."/>
            <person name="Goodstein D.M."/>
            <person name="Harafuji N."/>
            <person name="Hastings K.E."/>
            <person name="Ho I."/>
            <person name="Hotta K."/>
            <person name="Huang W."/>
            <person name="Kawashima T."/>
            <person name="Lemaire P."/>
            <person name="Martinez D."/>
            <person name="Meinertzhagen I.A."/>
            <person name="Necula S."/>
            <person name="Nonaka M."/>
            <person name="Putnam N."/>
            <person name="Rash S."/>
            <person name="Saiga H."/>
            <person name="Satake M."/>
            <person name="Terry A."/>
            <person name="Yamada L."/>
            <person name="Wang H.G."/>
            <person name="Awazu S."/>
            <person name="Azumi K."/>
            <person name="Boore J."/>
            <person name="Branno M."/>
            <person name="Chin-Bow S."/>
            <person name="DeSantis R."/>
            <person name="Doyle S."/>
            <person name="Francino P."/>
            <person name="Keys D.N."/>
            <person name="Haga S."/>
            <person name="Hayashi H."/>
            <person name="Hino K."/>
            <person name="Imai K.S."/>
            <person name="Inaba K."/>
            <person name="Kano S."/>
            <person name="Kobayashi K."/>
            <person name="Kobayashi M."/>
            <person name="Lee B.I."/>
            <person name="Makabe K.W."/>
            <person name="Manohar C."/>
            <person name="Matassi G."/>
            <person name="Medina M."/>
            <person name="Mochizuki Y."/>
            <person name="Mount S."/>
            <person name="Morishita T."/>
            <person name="Miura S."/>
            <person name="Nakayama A."/>
            <person name="Nishizaka S."/>
            <person name="Nomoto H."/>
            <person name="Ohta F."/>
            <person name="Oishi K."/>
            <person name="Rigoutsos I."/>
            <person name="Sano M."/>
            <person name="Sasaki A."/>
            <person name="Sasakura Y."/>
            <person name="Shoguchi E."/>
            <person name="Shin-i T."/>
            <person name="Spagnuolo A."/>
            <person name="Stainier D."/>
            <person name="Suzuki M.M."/>
            <person name="Tassy O."/>
            <person name="Takatori N."/>
            <person name="Tokuoka M."/>
            <person name="Yagi K."/>
            <person name="Yoshizaki F."/>
            <person name="Wada S."/>
            <person name="Zhang C."/>
            <person name="Hyatt P.D."/>
            <person name="Larimer F."/>
            <person name="Detter C."/>
            <person name="Doggett N."/>
            <person name="Glavina T."/>
            <person name="Hawkins T."/>
            <person name="Richardson P."/>
            <person name="Lucas S."/>
            <person name="Kohara Y."/>
            <person name="Levine M."/>
            <person name="Satoh N."/>
            <person name="Rokhsar D.S."/>
        </authorList>
    </citation>
    <scope>NUCLEOTIDE SEQUENCE [LARGE SCALE GENOMIC DNA]</scope>
</reference>
<organism evidence="2 3">
    <name type="scientific">Ciona intestinalis</name>
    <name type="common">Transparent sea squirt</name>
    <name type="synonym">Ascidia intestinalis</name>
    <dbReference type="NCBI Taxonomy" id="7719"/>
    <lineage>
        <taxon>Eukaryota</taxon>
        <taxon>Metazoa</taxon>
        <taxon>Chordata</taxon>
        <taxon>Tunicata</taxon>
        <taxon>Ascidiacea</taxon>
        <taxon>Phlebobranchia</taxon>
        <taxon>Cionidae</taxon>
        <taxon>Ciona</taxon>
    </lineage>
</organism>
<dbReference type="OrthoDB" id="6616361at2759"/>
<dbReference type="Proteomes" id="UP000008144">
    <property type="component" value="Chromosome 11"/>
</dbReference>
<dbReference type="GO" id="GO:0005819">
    <property type="term" value="C:spindle"/>
    <property type="evidence" value="ECO:0000318"/>
    <property type="project" value="GO_Central"/>
</dbReference>
<dbReference type="HOGENOM" id="CLU_054214_0_0_1"/>
<evidence type="ECO:0000256" key="1">
    <source>
        <dbReference type="SAM" id="MobiDB-lite"/>
    </source>
</evidence>
<feature type="compositionally biased region" description="Polar residues" evidence="1">
    <location>
        <begin position="63"/>
        <end position="74"/>
    </location>
</feature>
<dbReference type="KEGG" id="cin:100183902"/>
<name>F6R508_CIOIN</name>
<feature type="compositionally biased region" description="Basic and acidic residues" evidence="1">
    <location>
        <begin position="35"/>
        <end position="62"/>
    </location>
</feature>
<dbReference type="GO" id="GO:0036064">
    <property type="term" value="C:ciliary basal body"/>
    <property type="evidence" value="ECO:0000318"/>
    <property type="project" value="GO_Central"/>
</dbReference>
<feature type="compositionally biased region" description="Basic residues" evidence="1">
    <location>
        <begin position="232"/>
        <end position="246"/>
    </location>
</feature>
<dbReference type="GO" id="GO:0008017">
    <property type="term" value="F:microtubule binding"/>
    <property type="evidence" value="ECO:0000318"/>
    <property type="project" value="GO_Central"/>
</dbReference>
<accession>A0A1W2WBB8</accession>
<reference evidence="2" key="4">
    <citation type="submission" date="2025-09" db="UniProtKB">
        <authorList>
            <consortium name="Ensembl"/>
        </authorList>
    </citation>
    <scope>IDENTIFICATION</scope>
</reference>
<dbReference type="InParanoid" id="F6R508"/>
<dbReference type="GO" id="GO:0035869">
    <property type="term" value="C:ciliary transition zone"/>
    <property type="evidence" value="ECO:0000318"/>
    <property type="project" value="GO_Central"/>
</dbReference>
<dbReference type="OMA" id="FKWESES"/>
<dbReference type="GeneTree" id="ENSGT00390000003512"/>
<dbReference type="PANTHER" id="PTHR31022">
    <property type="entry name" value="CENTRIOLE, CILIA AND SPINDLE-ASSOCIATED PROTEIN"/>
    <property type="match status" value="1"/>
</dbReference>
<feature type="compositionally biased region" description="Basic residues" evidence="1">
    <location>
        <begin position="117"/>
        <end position="126"/>
    </location>
</feature>
<dbReference type="GO" id="GO:0005814">
    <property type="term" value="C:centriole"/>
    <property type="evidence" value="ECO:0000318"/>
    <property type="project" value="GO_Central"/>
</dbReference>
<protein>
    <submittedName>
        <fullName evidence="2">Centriole, cilia and spindle-associated protein</fullName>
    </submittedName>
</protein>
<dbReference type="AlphaFoldDB" id="F6R508"/>
<dbReference type="InterPro" id="IPR029774">
    <property type="entry name" value="CSAP"/>
</dbReference>
<reference evidence="2" key="2">
    <citation type="journal article" date="2008" name="Genome Biol.">
        <title>Improved genome assembly and evidence-based global gene model set for the chordate Ciona intestinalis: new insight into intron and operon populations.</title>
        <authorList>
            <person name="Satou Y."/>
            <person name="Mineta K."/>
            <person name="Ogasawara M."/>
            <person name="Sasakura Y."/>
            <person name="Shoguchi E."/>
            <person name="Ueno K."/>
            <person name="Yamada L."/>
            <person name="Matsumoto J."/>
            <person name="Wasserscheid J."/>
            <person name="Dewar K."/>
            <person name="Wiley G.B."/>
            <person name="Macmil S.L."/>
            <person name="Roe B.A."/>
            <person name="Zeller R.W."/>
            <person name="Hastings K.E."/>
            <person name="Lemaire P."/>
            <person name="Lindquist E."/>
            <person name="Endo T."/>
            <person name="Hotta K."/>
            <person name="Inaba K."/>
        </authorList>
    </citation>
    <scope>NUCLEOTIDE SEQUENCE [LARGE SCALE GENOMIC DNA]</scope>
    <source>
        <strain evidence="2">wild type</strain>
    </source>
</reference>
<accession>F6R508</accession>
<keyword evidence="3" id="KW-1185">Reference proteome</keyword>
<evidence type="ECO:0000313" key="2">
    <source>
        <dbReference type="Ensembl" id="ENSCINP00000020079.3"/>
    </source>
</evidence>
<dbReference type="EMBL" id="EAAA01000739">
    <property type="status" value="NOT_ANNOTATED_CDS"/>
    <property type="molecule type" value="Genomic_DNA"/>
</dbReference>
<reference evidence="2" key="3">
    <citation type="submission" date="2025-08" db="UniProtKB">
        <authorList>
            <consortium name="Ensembl"/>
        </authorList>
    </citation>
    <scope>IDENTIFICATION</scope>
</reference>
<sequence length="246" mass="28633">MKLRVRKSEYQRSYAKPSDEYIKTLYRDQVTYRSQRREKEQEHFKFKWESESSDSKSDKGSDNQDCNDNNTNLEVESIEAVDRLSGGENSEKEMEEVESAEQNKATNKIKNSERNSRVKSRSSTRCKSRERSTSAKPPFVSYGWADEQLETGRKKTHNVQAPRKSVHVAALKRQSYMEKLKEKKLRSASRASSILNVPVLQNKASDSSAWQTEYQRCFSRQSERPETSNSKRSGRKSKQSRKLKRV</sequence>
<dbReference type="Ensembl" id="ENSCINT00000020079.3">
    <property type="protein sequence ID" value="ENSCINP00000020079.3"/>
    <property type="gene ID" value="ENSCING00000009959.3"/>
</dbReference>
<gene>
    <name evidence="2" type="primary">LOC100183902</name>
</gene>
<dbReference type="GO" id="GO:1901673">
    <property type="term" value="P:regulation of mitotic spindle assembly"/>
    <property type="evidence" value="ECO:0000318"/>
    <property type="project" value="GO_Central"/>
</dbReference>
<dbReference type="PANTHER" id="PTHR31022:SF4">
    <property type="entry name" value="CENTRIOLE, CILIA AND SPINDLE-ASSOCIATED PROTEIN"/>
    <property type="match status" value="1"/>
</dbReference>
<proteinExistence type="predicted"/>
<dbReference type="GeneID" id="100183902"/>
<feature type="region of interest" description="Disordered" evidence="1">
    <location>
        <begin position="214"/>
        <end position="246"/>
    </location>
</feature>